<dbReference type="Proteomes" id="UP001597214">
    <property type="component" value="Unassembled WGS sequence"/>
</dbReference>
<dbReference type="SMART" id="SM00849">
    <property type="entry name" value="Lactamase_B"/>
    <property type="match status" value="1"/>
</dbReference>
<keyword evidence="2" id="KW-0479">Metal-binding</keyword>
<dbReference type="PANTHER" id="PTHR46233:SF3">
    <property type="entry name" value="HYDROXYACYLGLUTATHIONE HYDROLASE GLOC"/>
    <property type="match status" value="1"/>
</dbReference>
<accession>A0ABW4LNB3</accession>
<dbReference type="Gene3D" id="3.60.15.10">
    <property type="entry name" value="Ribonuclease Z/Hydroxyacylglutathione hydrolase-like"/>
    <property type="match status" value="1"/>
</dbReference>
<organism evidence="6 7">
    <name type="scientific">Bacillus salitolerans</name>
    <dbReference type="NCBI Taxonomy" id="1437434"/>
    <lineage>
        <taxon>Bacteria</taxon>
        <taxon>Bacillati</taxon>
        <taxon>Bacillota</taxon>
        <taxon>Bacilli</taxon>
        <taxon>Bacillales</taxon>
        <taxon>Bacillaceae</taxon>
        <taxon>Bacillus</taxon>
    </lineage>
</organism>
<evidence type="ECO:0000256" key="2">
    <source>
        <dbReference type="ARBA" id="ARBA00022723"/>
    </source>
</evidence>
<sequence>MKWRRMPLGPIGTNAYIISNQQKECLIIDPGSEPSKVFGYIKENQLKPIAILLTHAHYDHIGAVDDVRDMYEIPVYIHKKEQSWLMDPALNLSINLPFGEPIRLKPAEEIISSEGLMSIGSFTFEIFETPGHSPGSISIYFKDENLVFSGDALFEGSIGRTDLPGGNYDVLMKSIHDKLLTLPEETLVLSGHGGETTIQQEMDSNPFLNGF</sequence>
<evidence type="ECO:0000256" key="3">
    <source>
        <dbReference type="ARBA" id="ARBA00022801"/>
    </source>
</evidence>
<evidence type="ECO:0000256" key="4">
    <source>
        <dbReference type="ARBA" id="ARBA00022833"/>
    </source>
</evidence>
<gene>
    <name evidence="6" type="ORF">ACFSCX_08140</name>
</gene>
<dbReference type="InterPro" id="IPR036866">
    <property type="entry name" value="RibonucZ/Hydroxyglut_hydro"/>
</dbReference>
<dbReference type="InterPro" id="IPR001279">
    <property type="entry name" value="Metallo-B-lactamas"/>
</dbReference>
<keyword evidence="7" id="KW-1185">Reference proteome</keyword>
<dbReference type="InterPro" id="IPR051453">
    <property type="entry name" value="MBL_Glyoxalase_II"/>
</dbReference>
<dbReference type="SUPFAM" id="SSF56281">
    <property type="entry name" value="Metallo-hydrolase/oxidoreductase"/>
    <property type="match status" value="1"/>
</dbReference>
<keyword evidence="4" id="KW-0862">Zinc</keyword>
<evidence type="ECO:0000256" key="1">
    <source>
        <dbReference type="ARBA" id="ARBA00001947"/>
    </source>
</evidence>
<dbReference type="CDD" id="cd06262">
    <property type="entry name" value="metallo-hydrolase-like_MBL-fold"/>
    <property type="match status" value="1"/>
</dbReference>
<dbReference type="PANTHER" id="PTHR46233">
    <property type="entry name" value="HYDROXYACYLGLUTATHIONE HYDROLASE GLOC"/>
    <property type="match status" value="1"/>
</dbReference>
<feature type="domain" description="Metallo-beta-lactamase" evidence="5">
    <location>
        <begin position="12"/>
        <end position="192"/>
    </location>
</feature>
<dbReference type="EMBL" id="JBHUEM010000009">
    <property type="protein sequence ID" value="MFD1736533.1"/>
    <property type="molecule type" value="Genomic_DNA"/>
</dbReference>
<evidence type="ECO:0000313" key="6">
    <source>
        <dbReference type="EMBL" id="MFD1736533.1"/>
    </source>
</evidence>
<reference evidence="7" key="1">
    <citation type="journal article" date="2019" name="Int. J. Syst. Evol. Microbiol.">
        <title>The Global Catalogue of Microorganisms (GCM) 10K type strain sequencing project: providing services to taxonomists for standard genome sequencing and annotation.</title>
        <authorList>
            <consortium name="The Broad Institute Genomics Platform"/>
            <consortium name="The Broad Institute Genome Sequencing Center for Infectious Disease"/>
            <person name="Wu L."/>
            <person name="Ma J."/>
        </authorList>
    </citation>
    <scope>NUCLEOTIDE SEQUENCE [LARGE SCALE GENOMIC DNA]</scope>
    <source>
        <strain evidence="7">CCUG 49339</strain>
    </source>
</reference>
<comment type="caution">
    <text evidence="6">The sequence shown here is derived from an EMBL/GenBank/DDBJ whole genome shotgun (WGS) entry which is preliminary data.</text>
</comment>
<comment type="cofactor">
    <cofactor evidence="1">
        <name>Zn(2+)</name>
        <dbReference type="ChEBI" id="CHEBI:29105"/>
    </cofactor>
</comment>
<proteinExistence type="predicted"/>
<evidence type="ECO:0000259" key="5">
    <source>
        <dbReference type="SMART" id="SM00849"/>
    </source>
</evidence>
<protein>
    <submittedName>
        <fullName evidence="6">MBL fold metallo-hydrolase</fullName>
    </submittedName>
</protein>
<dbReference type="RefSeq" id="WP_377927694.1">
    <property type="nucleotide sequence ID" value="NZ_JBHUEM010000009.1"/>
</dbReference>
<evidence type="ECO:0000313" key="7">
    <source>
        <dbReference type="Proteomes" id="UP001597214"/>
    </source>
</evidence>
<keyword evidence="3" id="KW-0378">Hydrolase</keyword>
<name>A0ABW4LNB3_9BACI</name>
<dbReference type="Pfam" id="PF00753">
    <property type="entry name" value="Lactamase_B"/>
    <property type="match status" value="1"/>
</dbReference>